<dbReference type="InParanoid" id="A0A1Y2G8V5"/>
<feature type="compositionally biased region" description="Basic residues" evidence="1">
    <location>
        <begin position="124"/>
        <end position="140"/>
    </location>
</feature>
<dbReference type="Pfam" id="PF12855">
    <property type="entry name" value="Ecl1"/>
    <property type="match status" value="1"/>
</dbReference>
<proteinExistence type="predicted"/>
<evidence type="ECO:0000313" key="2">
    <source>
        <dbReference type="EMBL" id="ORZ04433.1"/>
    </source>
</evidence>
<organism evidence="2 3">
    <name type="scientific">Lobosporangium transversale</name>
    <dbReference type="NCBI Taxonomy" id="64571"/>
    <lineage>
        <taxon>Eukaryota</taxon>
        <taxon>Fungi</taxon>
        <taxon>Fungi incertae sedis</taxon>
        <taxon>Mucoromycota</taxon>
        <taxon>Mortierellomycotina</taxon>
        <taxon>Mortierellomycetes</taxon>
        <taxon>Mortierellales</taxon>
        <taxon>Mortierellaceae</taxon>
        <taxon>Lobosporangium</taxon>
    </lineage>
</organism>
<feature type="compositionally biased region" description="Low complexity" evidence="1">
    <location>
        <begin position="333"/>
        <end position="345"/>
    </location>
</feature>
<feature type="region of interest" description="Disordered" evidence="1">
    <location>
        <begin position="482"/>
        <end position="516"/>
    </location>
</feature>
<feature type="region of interest" description="Disordered" evidence="1">
    <location>
        <begin position="122"/>
        <end position="158"/>
    </location>
</feature>
<comment type="caution">
    <text evidence="2">The sequence shown here is derived from an EMBL/GenBank/DDBJ whole genome shotgun (WGS) entry which is preliminary data.</text>
</comment>
<feature type="compositionally biased region" description="Polar residues" evidence="1">
    <location>
        <begin position="507"/>
        <end position="516"/>
    </location>
</feature>
<reference evidence="2 3" key="1">
    <citation type="submission" date="2016-07" db="EMBL/GenBank/DDBJ databases">
        <title>Pervasive Adenine N6-methylation of Active Genes in Fungi.</title>
        <authorList>
            <consortium name="DOE Joint Genome Institute"/>
            <person name="Mondo S.J."/>
            <person name="Dannebaum R.O."/>
            <person name="Kuo R.C."/>
            <person name="Labutti K."/>
            <person name="Haridas S."/>
            <person name="Kuo A."/>
            <person name="Salamov A."/>
            <person name="Ahrendt S.R."/>
            <person name="Lipzen A."/>
            <person name="Sullivan W."/>
            <person name="Andreopoulos W.B."/>
            <person name="Clum A."/>
            <person name="Lindquist E."/>
            <person name="Daum C."/>
            <person name="Ramamoorthy G.K."/>
            <person name="Gryganskyi A."/>
            <person name="Culley D."/>
            <person name="Magnuson J.K."/>
            <person name="James T.Y."/>
            <person name="O'Malley M.A."/>
            <person name="Stajich J.E."/>
            <person name="Spatafora J.W."/>
            <person name="Visel A."/>
            <person name="Grigoriev I.V."/>
        </authorList>
    </citation>
    <scope>NUCLEOTIDE SEQUENCE [LARGE SCALE GENOMIC DNA]</scope>
    <source>
        <strain evidence="2 3">NRRL 3116</strain>
    </source>
</reference>
<name>A0A1Y2G8V5_9FUNG</name>
<accession>A0A1Y2G8V5</accession>
<keyword evidence="3" id="KW-1185">Reference proteome</keyword>
<dbReference type="InterPro" id="IPR024368">
    <property type="entry name" value="Ecl1/2/3"/>
</dbReference>
<sequence>MDCNWCAVCSKHFHCEHQASLYCSDECREADALACCNFHDCDHPDGSAQHDHLTFCHHHRPAIRIPSLPLLNSNPNPLAEKKAFGQQQTDGWTRFLQQQYNGLYHSHSTQTSLLHTMDVGYGGSHHHRQQHGNSHGHGHHYQPQSSASHSHCTRVHNNNNSNFQQRLYQTHGNSREFREQLQQQQQQALKQLHQYHHKTVFYSHTRHASMTAIEIPTVSSVSSEDADCLVTSLANLSLSKEQNMLPSPCGSFSSSSSNLSLPCQIKDCEQPCVIRKNKTLPPPTLSHILPMTISNPASLSPTRVVTTIRPTSQKSGRSQTNHKGVLDSRSCASSSVFSFSGSNGNDNDDNDQVKDREEDRNVDPLSHAWPKMDKFFFFPDHCCRTSTCLTATNCSIRTKSNNKKPGNKGNKSNKENKRAMFVSELPPPPVSARSYRDTDDCIALKASIWGAGWRQVEPLPEPLMRACQKNNLLWAGCERDHHHHHHRNHGHKNRGNDGNLGRRKSASDASSWTPTDCSCRLPRSLQFID</sequence>
<dbReference type="RefSeq" id="XP_021876541.1">
    <property type="nucleotide sequence ID" value="XM_022030652.1"/>
</dbReference>
<dbReference type="Proteomes" id="UP000193648">
    <property type="component" value="Unassembled WGS sequence"/>
</dbReference>
<protein>
    <submittedName>
        <fullName evidence="2">Uncharacterized protein</fullName>
    </submittedName>
</protein>
<dbReference type="GeneID" id="33572493"/>
<dbReference type="AlphaFoldDB" id="A0A1Y2G8V5"/>
<gene>
    <name evidence="2" type="ORF">BCR41DRAFT_425935</name>
</gene>
<dbReference type="EMBL" id="MCFF01000057">
    <property type="protein sequence ID" value="ORZ04433.1"/>
    <property type="molecule type" value="Genomic_DNA"/>
</dbReference>
<feature type="region of interest" description="Disordered" evidence="1">
    <location>
        <begin position="300"/>
        <end position="365"/>
    </location>
</feature>
<feature type="region of interest" description="Disordered" evidence="1">
    <location>
        <begin position="397"/>
        <end position="433"/>
    </location>
</feature>
<feature type="compositionally biased region" description="Polar residues" evidence="1">
    <location>
        <begin position="300"/>
        <end position="322"/>
    </location>
</feature>
<feature type="compositionally biased region" description="Basic and acidic residues" evidence="1">
    <location>
        <begin position="351"/>
        <end position="362"/>
    </location>
</feature>
<dbReference type="OrthoDB" id="2447240at2759"/>
<feature type="compositionally biased region" description="Basic residues" evidence="1">
    <location>
        <begin position="482"/>
        <end position="493"/>
    </location>
</feature>
<evidence type="ECO:0000256" key="1">
    <source>
        <dbReference type="SAM" id="MobiDB-lite"/>
    </source>
</evidence>
<evidence type="ECO:0000313" key="3">
    <source>
        <dbReference type="Proteomes" id="UP000193648"/>
    </source>
</evidence>
<feature type="compositionally biased region" description="Polar residues" evidence="1">
    <location>
        <begin position="142"/>
        <end position="158"/>
    </location>
</feature>